<dbReference type="WBParaSite" id="PSAMB.scaffold6881size8637.g29254.t1">
    <property type="protein sequence ID" value="PSAMB.scaffold6881size8637.g29254.t1"/>
    <property type="gene ID" value="PSAMB.scaffold6881size8637.g29254"/>
</dbReference>
<evidence type="ECO:0000313" key="3">
    <source>
        <dbReference type="WBParaSite" id="PSAMB.scaffold6881size8637.g29254.t1"/>
    </source>
</evidence>
<organism evidence="2 3">
    <name type="scientific">Plectus sambesii</name>
    <dbReference type="NCBI Taxonomy" id="2011161"/>
    <lineage>
        <taxon>Eukaryota</taxon>
        <taxon>Metazoa</taxon>
        <taxon>Ecdysozoa</taxon>
        <taxon>Nematoda</taxon>
        <taxon>Chromadorea</taxon>
        <taxon>Plectida</taxon>
        <taxon>Plectina</taxon>
        <taxon>Plectoidea</taxon>
        <taxon>Plectidae</taxon>
        <taxon>Plectus</taxon>
    </lineage>
</organism>
<dbReference type="AlphaFoldDB" id="A0A914XBG1"/>
<protein>
    <submittedName>
        <fullName evidence="3">Uncharacterized protein</fullName>
    </submittedName>
</protein>
<feature type="signal peptide" evidence="1">
    <location>
        <begin position="1"/>
        <end position="18"/>
    </location>
</feature>
<reference evidence="3" key="1">
    <citation type="submission" date="2022-11" db="UniProtKB">
        <authorList>
            <consortium name="WormBaseParasite"/>
        </authorList>
    </citation>
    <scope>IDENTIFICATION</scope>
</reference>
<evidence type="ECO:0000313" key="2">
    <source>
        <dbReference type="Proteomes" id="UP000887566"/>
    </source>
</evidence>
<name>A0A914XBG1_9BILA</name>
<keyword evidence="1" id="KW-0732">Signal</keyword>
<dbReference type="Proteomes" id="UP000887566">
    <property type="component" value="Unplaced"/>
</dbReference>
<sequence>MEGRALYILLMSLVFANADNNMSTIANDFVFTFINAYQNPPYGILLLALVSNNNNGTANVVVTSPYRSFNTIRVSVAPYSVLKIPITPESIEDQYPGNNHTWYDRIIVEDKGIRLQSDMPVAVYVHAEETDGT</sequence>
<evidence type="ECO:0000256" key="1">
    <source>
        <dbReference type="SAM" id="SignalP"/>
    </source>
</evidence>
<feature type="chain" id="PRO_5037516854" evidence="1">
    <location>
        <begin position="19"/>
        <end position="133"/>
    </location>
</feature>
<accession>A0A914XBG1</accession>
<keyword evidence="2" id="KW-1185">Reference proteome</keyword>
<proteinExistence type="predicted"/>